<comment type="function">
    <text evidence="11">Catalyzes the specific phosphorylation of the 3-hydroxyl group of shikimic acid using ATP as a cosubstrate.</text>
</comment>
<evidence type="ECO:0000256" key="7">
    <source>
        <dbReference type="ARBA" id="ARBA00022777"/>
    </source>
</evidence>
<feature type="binding site" evidence="11">
    <location>
        <position position="150"/>
    </location>
    <ligand>
        <name>ATP</name>
        <dbReference type="ChEBI" id="CHEBI:30616"/>
    </ligand>
</feature>
<dbReference type="CDD" id="cd00464">
    <property type="entry name" value="SK"/>
    <property type="match status" value="1"/>
</dbReference>
<dbReference type="SUPFAM" id="SSF52540">
    <property type="entry name" value="P-loop containing nucleoside triphosphate hydrolases"/>
    <property type="match status" value="1"/>
</dbReference>
<sequence length="167" mass="19418">MKSIFLIGFMGSGKSSVAQHLANRLNFQLKDMDSIIESEYNTKISAIFEREGEATFRNYETALLKKLPVENAIISTGGGVVEREENIVWMKEHGLVVYLETSWKEIVTRLKNDTLRPLWNQKGNDKKELYNSRLMKYSEVSLHTVRTDRRLPEDIASEIYRLVQQKY</sequence>
<keyword evidence="11" id="KW-0479">Metal-binding</keyword>
<evidence type="ECO:0000256" key="4">
    <source>
        <dbReference type="ARBA" id="ARBA00022605"/>
    </source>
</evidence>
<evidence type="ECO:0000256" key="3">
    <source>
        <dbReference type="ARBA" id="ARBA00012154"/>
    </source>
</evidence>
<dbReference type="AlphaFoldDB" id="A0A6A8DHF7"/>
<keyword evidence="8 11" id="KW-0067">ATP-binding</keyword>
<evidence type="ECO:0000256" key="1">
    <source>
        <dbReference type="ARBA" id="ARBA00004842"/>
    </source>
</evidence>
<dbReference type="HAMAP" id="MF_00109">
    <property type="entry name" value="Shikimate_kinase"/>
    <property type="match status" value="1"/>
</dbReference>
<evidence type="ECO:0000256" key="10">
    <source>
        <dbReference type="ARBA" id="ARBA00048567"/>
    </source>
</evidence>
<dbReference type="InterPro" id="IPR000623">
    <property type="entry name" value="Shikimate_kinase/TSH1"/>
</dbReference>
<dbReference type="UniPathway" id="UPA00053">
    <property type="reaction ID" value="UER00088"/>
</dbReference>
<dbReference type="Proteomes" id="UP000799092">
    <property type="component" value="Unassembled WGS sequence"/>
</dbReference>
<keyword evidence="7 11" id="KW-0418">Kinase</keyword>
<evidence type="ECO:0000313" key="13">
    <source>
        <dbReference type="Proteomes" id="UP000799092"/>
    </source>
</evidence>
<feature type="binding site" evidence="11">
    <location>
        <position position="133"/>
    </location>
    <ligand>
        <name>substrate</name>
    </ligand>
</feature>
<feature type="binding site" evidence="11">
    <location>
        <position position="33"/>
    </location>
    <ligand>
        <name>substrate</name>
    </ligand>
</feature>
<feature type="binding site" evidence="11">
    <location>
        <position position="78"/>
    </location>
    <ligand>
        <name>substrate</name>
    </ligand>
</feature>
<dbReference type="RefSeq" id="WP_338079354.1">
    <property type="nucleotide sequence ID" value="NZ_WJNG01000007.1"/>
</dbReference>
<dbReference type="GO" id="GO:0005524">
    <property type="term" value="F:ATP binding"/>
    <property type="evidence" value="ECO:0007669"/>
    <property type="project" value="UniProtKB-UniRule"/>
</dbReference>
<comment type="subunit">
    <text evidence="11">Monomer.</text>
</comment>
<dbReference type="GO" id="GO:0009423">
    <property type="term" value="P:chorismate biosynthetic process"/>
    <property type="evidence" value="ECO:0007669"/>
    <property type="project" value="UniProtKB-UniRule"/>
</dbReference>
<dbReference type="InterPro" id="IPR031322">
    <property type="entry name" value="Shikimate/glucono_kinase"/>
</dbReference>
<feature type="binding site" evidence="11">
    <location>
        <begin position="11"/>
        <end position="16"/>
    </location>
    <ligand>
        <name>ATP</name>
        <dbReference type="ChEBI" id="CHEBI:30616"/>
    </ligand>
</feature>
<dbReference type="EC" id="2.7.1.71" evidence="3 11"/>
<dbReference type="EMBL" id="WJNG01000007">
    <property type="protein sequence ID" value="MRH43141.1"/>
    <property type="molecule type" value="Genomic_DNA"/>
</dbReference>
<gene>
    <name evidence="11" type="primary">aroK</name>
    <name evidence="12" type="ORF">GH741_10665</name>
</gene>
<keyword evidence="5 11" id="KW-0808">Transferase</keyword>
<dbReference type="PRINTS" id="PR01100">
    <property type="entry name" value="SHIKIMTKNASE"/>
</dbReference>
<dbReference type="GO" id="GO:0005829">
    <property type="term" value="C:cytosol"/>
    <property type="evidence" value="ECO:0007669"/>
    <property type="project" value="TreeGrafter"/>
</dbReference>
<evidence type="ECO:0000256" key="2">
    <source>
        <dbReference type="ARBA" id="ARBA00006997"/>
    </source>
</evidence>
<dbReference type="InterPro" id="IPR023000">
    <property type="entry name" value="Shikimate_kinase_CS"/>
</dbReference>
<evidence type="ECO:0000256" key="8">
    <source>
        <dbReference type="ARBA" id="ARBA00022840"/>
    </source>
</evidence>
<dbReference type="GO" id="GO:0000287">
    <property type="term" value="F:magnesium ion binding"/>
    <property type="evidence" value="ECO:0007669"/>
    <property type="project" value="UniProtKB-UniRule"/>
</dbReference>
<name>A0A6A8DHF7_9BACI</name>
<feature type="binding site" evidence="11">
    <location>
        <position position="116"/>
    </location>
    <ligand>
        <name>ATP</name>
        <dbReference type="ChEBI" id="CHEBI:30616"/>
    </ligand>
</feature>
<keyword evidence="4 11" id="KW-0028">Amino-acid biosynthesis</keyword>
<evidence type="ECO:0000313" key="12">
    <source>
        <dbReference type="EMBL" id="MRH43141.1"/>
    </source>
</evidence>
<evidence type="ECO:0000256" key="5">
    <source>
        <dbReference type="ARBA" id="ARBA00022679"/>
    </source>
</evidence>
<keyword evidence="9 11" id="KW-0057">Aromatic amino acid biosynthesis</keyword>
<keyword evidence="11" id="KW-0460">Magnesium</keyword>
<dbReference type="Pfam" id="PF01202">
    <property type="entry name" value="SKI"/>
    <property type="match status" value="1"/>
</dbReference>
<comment type="cofactor">
    <cofactor evidence="11">
        <name>Mg(2+)</name>
        <dbReference type="ChEBI" id="CHEBI:18420"/>
    </cofactor>
    <text evidence="11">Binds 1 Mg(2+) ion per subunit.</text>
</comment>
<comment type="subcellular location">
    <subcellularLocation>
        <location evidence="11">Cytoplasm</location>
    </subcellularLocation>
</comment>
<accession>A0A6A8DHF7</accession>
<evidence type="ECO:0000256" key="9">
    <source>
        <dbReference type="ARBA" id="ARBA00023141"/>
    </source>
</evidence>
<dbReference type="InterPro" id="IPR027417">
    <property type="entry name" value="P-loop_NTPase"/>
</dbReference>
<protein>
    <recommendedName>
        <fullName evidence="3 11">Shikimate kinase</fullName>
        <shortName evidence="11">SK</shortName>
        <ecNumber evidence="3 11">2.7.1.71</ecNumber>
    </recommendedName>
</protein>
<keyword evidence="11" id="KW-0963">Cytoplasm</keyword>
<comment type="catalytic activity">
    <reaction evidence="10 11">
        <text>shikimate + ATP = 3-phosphoshikimate + ADP + H(+)</text>
        <dbReference type="Rhea" id="RHEA:13121"/>
        <dbReference type="ChEBI" id="CHEBI:15378"/>
        <dbReference type="ChEBI" id="CHEBI:30616"/>
        <dbReference type="ChEBI" id="CHEBI:36208"/>
        <dbReference type="ChEBI" id="CHEBI:145989"/>
        <dbReference type="ChEBI" id="CHEBI:456216"/>
        <dbReference type="EC" id="2.7.1.71"/>
    </reaction>
</comment>
<dbReference type="GO" id="GO:0008652">
    <property type="term" value="P:amino acid biosynthetic process"/>
    <property type="evidence" value="ECO:0007669"/>
    <property type="project" value="UniProtKB-KW"/>
</dbReference>
<feature type="binding site" evidence="11">
    <location>
        <position position="57"/>
    </location>
    <ligand>
        <name>substrate</name>
    </ligand>
</feature>
<dbReference type="GO" id="GO:0009073">
    <property type="term" value="P:aromatic amino acid family biosynthetic process"/>
    <property type="evidence" value="ECO:0007669"/>
    <property type="project" value="UniProtKB-KW"/>
</dbReference>
<evidence type="ECO:0000256" key="6">
    <source>
        <dbReference type="ARBA" id="ARBA00022741"/>
    </source>
</evidence>
<keyword evidence="13" id="KW-1185">Reference proteome</keyword>
<dbReference type="PROSITE" id="PS01128">
    <property type="entry name" value="SHIKIMATE_KINASE"/>
    <property type="match status" value="1"/>
</dbReference>
<evidence type="ECO:0000256" key="11">
    <source>
        <dbReference type="HAMAP-Rule" id="MF_00109"/>
    </source>
</evidence>
<dbReference type="Gene3D" id="3.40.50.300">
    <property type="entry name" value="P-loop containing nucleotide triphosphate hydrolases"/>
    <property type="match status" value="1"/>
</dbReference>
<dbReference type="PANTHER" id="PTHR21087:SF16">
    <property type="entry name" value="SHIKIMATE KINASE 1, CHLOROPLASTIC"/>
    <property type="match status" value="1"/>
</dbReference>
<reference evidence="12" key="1">
    <citation type="submission" date="2019-11" db="EMBL/GenBank/DDBJ databases">
        <authorList>
            <person name="Li J."/>
        </authorList>
    </citation>
    <scope>NUCLEOTIDE SEQUENCE</scope>
    <source>
        <strain evidence="12">B6B</strain>
    </source>
</reference>
<comment type="pathway">
    <text evidence="1 11">Metabolic intermediate biosynthesis; chorismate biosynthesis; chorismate from D-erythrose 4-phosphate and phosphoenolpyruvate: step 5/7.</text>
</comment>
<comment type="caution">
    <text evidence="12">The sequence shown here is derived from an EMBL/GenBank/DDBJ whole genome shotgun (WGS) entry which is preliminary data.</text>
</comment>
<dbReference type="PANTHER" id="PTHR21087">
    <property type="entry name" value="SHIKIMATE KINASE"/>
    <property type="match status" value="1"/>
</dbReference>
<organism evidence="12 13">
    <name type="scientific">Aquibacillus halophilus</name>
    <dbReference type="NCBI Taxonomy" id="930132"/>
    <lineage>
        <taxon>Bacteria</taxon>
        <taxon>Bacillati</taxon>
        <taxon>Bacillota</taxon>
        <taxon>Bacilli</taxon>
        <taxon>Bacillales</taxon>
        <taxon>Bacillaceae</taxon>
        <taxon>Aquibacillus</taxon>
    </lineage>
</organism>
<keyword evidence="6 11" id="KW-0547">Nucleotide-binding</keyword>
<proteinExistence type="inferred from homology"/>
<comment type="similarity">
    <text evidence="2 11">Belongs to the shikimate kinase family.</text>
</comment>
<dbReference type="GO" id="GO:0004765">
    <property type="term" value="F:shikimate kinase activity"/>
    <property type="evidence" value="ECO:0007669"/>
    <property type="project" value="UniProtKB-UniRule"/>
</dbReference>
<feature type="binding site" evidence="11">
    <location>
        <position position="15"/>
    </location>
    <ligand>
        <name>Mg(2+)</name>
        <dbReference type="ChEBI" id="CHEBI:18420"/>
    </ligand>
</feature>